<name>A0A1M5M5I2_9FIRM</name>
<dbReference type="OrthoDB" id="9779080at2"/>
<evidence type="ECO:0000313" key="3">
    <source>
        <dbReference type="EMBL" id="SHG71973.1"/>
    </source>
</evidence>
<keyword evidence="4" id="KW-1185">Reference proteome</keyword>
<keyword evidence="1" id="KW-0472">Membrane</keyword>
<dbReference type="InterPro" id="IPR011642">
    <property type="entry name" value="Gate_dom"/>
</dbReference>
<protein>
    <submittedName>
        <fullName evidence="3">Nucleoside recognition</fullName>
    </submittedName>
</protein>
<dbReference type="STRING" id="1123382.SAMN02745221_00824"/>
<feature type="transmembrane region" description="Helical" evidence="1">
    <location>
        <begin position="60"/>
        <end position="82"/>
    </location>
</feature>
<feature type="transmembrane region" description="Helical" evidence="1">
    <location>
        <begin position="89"/>
        <end position="108"/>
    </location>
</feature>
<keyword evidence="1" id="KW-1133">Transmembrane helix</keyword>
<dbReference type="Pfam" id="PF07670">
    <property type="entry name" value="Gate"/>
    <property type="match status" value="1"/>
</dbReference>
<feature type="domain" description="Nucleoside transporter/FeoB GTPase Gate" evidence="2">
    <location>
        <begin position="19"/>
        <end position="108"/>
    </location>
</feature>
<evidence type="ECO:0000259" key="2">
    <source>
        <dbReference type="Pfam" id="PF07670"/>
    </source>
</evidence>
<dbReference type="RefSeq" id="WP_073090476.1">
    <property type="nucleotide sequence ID" value="NZ_FQWY01000010.1"/>
</dbReference>
<keyword evidence="1" id="KW-0812">Transmembrane</keyword>
<accession>A0A1M5M5I2</accession>
<sequence>MMIETLKRGFNNGLATTYQLARVVIPVYFIITFLSHTPLLHVVSDFMSPLMKLVGLPGEASLPLVLGFFLNIYAAIGAVLPLNLSIKEITIIAAMLLMAHSLPMETAISKMTGVKVSFLVLARIILAFILGAFFNLVM</sequence>
<evidence type="ECO:0000256" key="1">
    <source>
        <dbReference type="SAM" id="Phobius"/>
    </source>
</evidence>
<dbReference type="AlphaFoldDB" id="A0A1M5M5I2"/>
<evidence type="ECO:0000313" key="4">
    <source>
        <dbReference type="Proteomes" id="UP000242329"/>
    </source>
</evidence>
<reference evidence="4" key="1">
    <citation type="submission" date="2016-11" db="EMBL/GenBank/DDBJ databases">
        <authorList>
            <person name="Varghese N."/>
            <person name="Submissions S."/>
        </authorList>
    </citation>
    <scope>NUCLEOTIDE SEQUENCE [LARGE SCALE GENOMIC DNA]</scope>
    <source>
        <strain evidence="4">DSM 11003</strain>
    </source>
</reference>
<gene>
    <name evidence="3" type="ORF">SAMN02745221_00824</name>
</gene>
<proteinExistence type="predicted"/>
<dbReference type="EMBL" id="FQWY01000010">
    <property type="protein sequence ID" value="SHG71973.1"/>
    <property type="molecule type" value="Genomic_DNA"/>
</dbReference>
<feature type="transmembrane region" description="Helical" evidence="1">
    <location>
        <begin position="20"/>
        <end position="40"/>
    </location>
</feature>
<feature type="transmembrane region" description="Helical" evidence="1">
    <location>
        <begin position="114"/>
        <end position="137"/>
    </location>
</feature>
<dbReference type="Proteomes" id="UP000242329">
    <property type="component" value="Unassembled WGS sequence"/>
</dbReference>
<organism evidence="3 4">
    <name type="scientific">Thermosyntropha lipolytica DSM 11003</name>
    <dbReference type="NCBI Taxonomy" id="1123382"/>
    <lineage>
        <taxon>Bacteria</taxon>
        <taxon>Bacillati</taxon>
        <taxon>Bacillota</taxon>
        <taxon>Clostridia</taxon>
        <taxon>Eubacteriales</taxon>
        <taxon>Syntrophomonadaceae</taxon>
        <taxon>Thermosyntropha</taxon>
    </lineage>
</organism>